<dbReference type="AlphaFoldDB" id="A0A165KHU7"/>
<protein>
    <submittedName>
        <fullName evidence="2">Uncharacterized protein</fullName>
    </submittedName>
</protein>
<name>A0A165KHU7_EXIGL</name>
<feature type="compositionally biased region" description="Polar residues" evidence="1">
    <location>
        <begin position="527"/>
        <end position="536"/>
    </location>
</feature>
<dbReference type="Gene3D" id="1.20.1280.50">
    <property type="match status" value="1"/>
</dbReference>
<feature type="compositionally biased region" description="Low complexity" evidence="1">
    <location>
        <begin position="499"/>
        <end position="511"/>
    </location>
</feature>
<evidence type="ECO:0000313" key="2">
    <source>
        <dbReference type="EMBL" id="KZV96356.1"/>
    </source>
</evidence>
<feature type="region of interest" description="Disordered" evidence="1">
    <location>
        <begin position="499"/>
        <end position="547"/>
    </location>
</feature>
<organism evidence="2 3">
    <name type="scientific">Exidia glandulosa HHB12029</name>
    <dbReference type="NCBI Taxonomy" id="1314781"/>
    <lineage>
        <taxon>Eukaryota</taxon>
        <taxon>Fungi</taxon>
        <taxon>Dikarya</taxon>
        <taxon>Basidiomycota</taxon>
        <taxon>Agaricomycotina</taxon>
        <taxon>Agaricomycetes</taxon>
        <taxon>Auriculariales</taxon>
        <taxon>Exidiaceae</taxon>
        <taxon>Exidia</taxon>
    </lineage>
</organism>
<dbReference type="InterPro" id="IPR032675">
    <property type="entry name" value="LRR_dom_sf"/>
</dbReference>
<feature type="compositionally biased region" description="Acidic residues" evidence="1">
    <location>
        <begin position="126"/>
        <end position="137"/>
    </location>
</feature>
<dbReference type="OrthoDB" id="3341212at2759"/>
<dbReference type="Gene3D" id="3.80.10.10">
    <property type="entry name" value="Ribonuclease Inhibitor"/>
    <property type="match status" value="1"/>
</dbReference>
<gene>
    <name evidence="2" type="ORF">EXIGLDRAFT_747705</name>
</gene>
<proteinExistence type="predicted"/>
<keyword evidence="3" id="KW-1185">Reference proteome</keyword>
<dbReference type="Proteomes" id="UP000077266">
    <property type="component" value="Unassembled WGS sequence"/>
</dbReference>
<dbReference type="STRING" id="1314781.A0A165KHU7"/>
<evidence type="ECO:0000313" key="3">
    <source>
        <dbReference type="Proteomes" id="UP000077266"/>
    </source>
</evidence>
<reference evidence="2 3" key="1">
    <citation type="journal article" date="2016" name="Mol. Biol. Evol.">
        <title>Comparative Genomics of Early-Diverging Mushroom-Forming Fungi Provides Insights into the Origins of Lignocellulose Decay Capabilities.</title>
        <authorList>
            <person name="Nagy L.G."/>
            <person name="Riley R."/>
            <person name="Tritt A."/>
            <person name="Adam C."/>
            <person name="Daum C."/>
            <person name="Floudas D."/>
            <person name="Sun H."/>
            <person name="Yadav J.S."/>
            <person name="Pangilinan J."/>
            <person name="Larsson K.H."/>
            <person name="Matsuura K."/>
            <person name="Barry K."/>
            <person name="Labutti K."/>
            <person name="Kuo R."/>
            <person name="Ohm R.A."/>
            <person name="Bhattacharya S.S."/>
            <person name="Shirouzu T."/>
            <person name="Yoshinaga Y."/>
            <person name="Martin F.M."/>
            <person name="Grigoriev I.V."/>
            <person name="Hibbett D.S."/>
        </authorList>
    </citation>
    <scope>NUCLEOTIDE SEQUENCE [LARGE SCALE GENOMIC DNA]</scope>
    <source>
        <strain evidence="2 3">HHB12029</strain>
    </source>
</reference>
<feature type="region of interest" description="Disordered" evidence="1">
    <location>
        <begin position="118"/>
        <end position="137"/>
    </location>
</feature>
<sequence>MRRGPLIEQQRKHNEEHNSRLLICSTPSEILSEILDWAVHADDDLRATTMPDTVSAVCRRWRNVAIASPCLWSRIAFSSAYAEGPFHWEGDALYLERSRAAPLDVCIEWDRRTRDEKEGRIVPNPDLDDDMDDDDDDPPHWLTPADVNRAARLLLPHVSRFRSFSIECEVYFPFHLMLSTLSPAPANKLQWLELSCTRAFAEAWRFLPAQFGDAPPLFAGHMPALRDATFTGVHVAWDISQLVNLRSLSLAHHALEVRPTMGTFRSIVESSPSLAKLELIGSCMQGEEDDDDAPAIPLVSLEALALRWMAPETLHTLVTLFPMRNLRRLAIADCMGRSSSALLSFIGGTFVELTELELERVFGVQESEIVEMLAKLPRLQKLVVDHAGSARLVLAATIIRDCKRPALPGGPIMPALRELHILNESDAEVVNVRQYLKHRAAMKLSPLTRCSVVQPDIEGDGEDERVLMSGDGEIVARVPFDPSDVLWHTQWDALANAAAMSEPASPPAQYSDDSEADEYDSVVDSDNASTVSSGFQTDVDDEPSQKEVEAMLPSFHEELLAAFT</sequence>
<feature type="compositionally biased region" description="Acidic residues" evidence="1">
    <location>
        <begin position="512"/>
        <end position="523"/>
    </location>
</feature>
<dbReference type="EMBL" id="KV425944">
    <property type="protein sequence ID" value="KZV96356.1"/>
    <property type="molecule type" value="Genomic_DNA"/>
</dbReference>
<dbReference type="InParanoid" id="A0A165KHU7"/>
<accession>A0A165KHU7</accession>
<evidence type="ECO:0000256" key="1">
    <source>
        <dbReference type="SAM" id="MobiDB-lite"/>
    </source>
</evidence>
<dbReference type="SUPFAM" id="SSF52047">
    <property type="entry name" value="RNI-like"/>
    <property type="match status" value="1"/>
</dbReference>